<dbReference type="Proteomes" id="UP000057158">
    <property type="component" value="Chromosome"/>
</dbReference>
<reference evidence="1 2" key="1">
    <citation type="submission" date="2015-07" db="EMBL/GenBank/DDBJ databases">
        <title>Isolation and Genomic Characterization of a Novel Halophilic Metal-Reducing Deltaproteobacterium from the Deep Subsurface.</title>
        <authorList>
            <person name="Badalamenti J.P."/>
            <person name="Summers Z.M."/>
            <person name="Gralnick J.A."/>
            <person name="Bond D.R."/>
        </authorList>
    </citation>
    <scope>NUCLEOTIDE SEQUENCE [LARGE SCALE GENOMIC DNA]</scope>
    <source>
        <strain evidence="1 2">WTL</strain>
    </source>
</reference>
<gene>
    <name evidence="1" type="ORF">DSOUD_1458</name>
</gene>
<name>A0A0M4DGY8_9BACT</name>
<evidence type="ECO:0000313" key="2">
    <source>
        <dbReference type="Proteomes" id="UP000057158"/>
    </source>
</evidence>
<dbReference type="OrthoDB" id="9910624at2"/>
<evidence type="ECO:0008006" key="3">
    <source>
        <dbReference type="Google" id="ProtNLM"/>
    </source>
</evidence>
<protein>
    <recommendedName>
        <fullName evidence="3">MYM-type domain-containing protein</fullName>
    </recommendedName>
</protein>
<dbReference type="PATRIC" id="fig|1603606.3.peg.1589"/>
<sequence length="49" mass="5478">MEKMACAACGRLRPKGGMIRRRLNGRDQYCCSLSCEVRWEKANLVGVCG</sequence>
<dbReference type="EMBL" id="CP010802">
    <property type="protein sequence ID" value="ALC16237.1"/>
    <property type="molecule type" value="Genomic_DNA"/>
</dbReference>
<dbReference type="KEGG" id="des:DSOUD_1458"/>
<proteinExistence type="predicted"/>
<evidence type="ECO:0000313" key="1">
    <source>
        <dbReference type="EMBL" id="ALC16237.1"/>
    </source>
</evidence>
<keyword evidence="2" id="KW-1185">Reference proteome</keyword>
<accession>A0A0M4DGY8</accession>
<dbReference type="RefSeq" id="WP_157671788.1">
    <property type="nucleotide sequence ID" value="NZ_CP010802.1"/>
</dbReference>
<organism evidence="1 2">
    <name type="scientific">Desulfuromonas soudanensis</name>
    <dbReference type="NCBI Taxonomy" id="1603606"/>
    <lineage>
        <taxon>Bacteria</taxon>
        <taxon>Pseudomonadati</taxon>
        <taxon>Thermodesulfobacteriota</taxon>
        <taxon>Desulfuromonadia</taxon>
        <taxon>Desulfuromonadales</taxon>
        <taxon>Desulfuromonadaceae</taxon>
        <taxon>Desulfuromonas</taxon>
    </lineage>
</organism>
<dbReference type="AlphaFoldDB" id="A0A0M4DGY8"/>